<gene>
    <name evidence="7" type="ORF">WICMUC_001624</name>
</gene>
<comment type="similarity">
    <text evidence="1">Belongs to the APC1 family.</text>
</comment>
<feature type="compositionally biased region" description="Low complexity" evidence="5">
    <location>
        <begin position="219"/>
        <end position="235"/>
    </location>
</feature>
<dbReference type="FunFam" id="1.25.10.10:FF:000435">
    <property type="entry name" value="Ubiquitin ligase subunit"/>
    <property type="match status" value="1"/>
</dbReference>
<evidence type="ECO:0000259" key="6">
    <source>
        <dbReference type="Pfam" id="PF12859"/>
    </source>
</evidence>
<evidence type="ECO:0000313" key="7">
    <source>
        <dbReference type="EMBL" id="KAH3678195.1"/>
    </source>
</evidence>
<proteinExistence type="inferred from homology"/>
<dbReference type="PANTHER" id="PTHR12827:SF3">
    <property type="entry name" value="ANAPHASE-PROMOTING COMPLEX SUBUNIT 1"/>
    <property type="match status" value="1"/>
</dbReference>
<evidence type="ECO:0000256" key="1">
    <source>
        <dbReference type="ARBA" id="ARBA00010547"/>
    </source>
</evidence>
<dbReference type="OrthoDB" id="26401at2759"/>
<feature type="domain" description="Anaphase-promoting complex subunit 1 N-terminal" evidence="6">
    <location>
        <begin position="82"/>
        <end position="129"/>
    </location>
</feature>
<reference evidence="7" key="2">
    <citation type="submission" date="2021-01" db="EMBL/GenBank/DDBJ databases">
        <authorList>
            <person name="Schikora-Tamarit M.A."/>
        </authorList>
    </citation>
    <scope>NUCLEOTIDE SEQUENCE</scope>
    <source>
        <strain evidence="7">CBS6341</strain>
    </source>
</reference>
<keyword evidence="4" id="KW-0131">Cell cycle</keyword>
<evidence type="ECO:0000256" key="3">
    <source>
        <dbReference type="ARBA" id="ARBA00022776"/>
    </source>
</evidence>
<dbReference type="GO" id="GO:0051301">
    <property type="term" value="P:cell division"/>
    <property type="evidence" value="ECO:0007669"/>
    <property type="project" value="UniProtKB-KW"/>
</dbReference>
<dbReference type="GO" id="GO:0007091">
    <property type="term" value="P:metaphase/anaphase transition of mitotic cell cycle"/>
    <property type="evidence" value="ECO:0007669"/>
    <property type="project" value="TreeGrafter"/>
</dbReference>
<comment type="caution">
    <text evidence="7">The sequence shown here is derived from an EMBL/GenBank/DDBJ whole genome shotgun (WGS) entry which is preliminary data.</text>
</comment>
<dbReference type="GO" id="GO:0060090">
    <property type="term" value="F:molecular adaptor activity"/>
    <property type="evidence" value="ECO:0007669"/>
    <property type="project" value="TreeGrafter"/>
</dbReference>
<dbReference type="EMBL" id="JAEUBF010000485">
    <property type="protein sequence ID" value="KAH3678195.1"/>
    <property type="molecule type" value="Genomic_DNA"/>
</dbReference>
<accession>A0A9P8PV72</accession>
<dbReference type="InterPro" id="IPR011989">
    <property type="entry name" value="ARM-like"/>
</dbReference>
<evidence type="ECO:0000313" key="8">
    <source>
        <dbReference type="Proteomes" id="UP000769528"/>
    </source>
</evidence>
<dbReference type="PANTHER" id="PTHR12827">
    <property type="entry name" value="MEIOTIC CHECKPOINT REGULATOR TSG24 FAMILY MEMBER"/>
    <property type="match status" value="1"/>
</dbReference>
<dbReference type="Pfam" id="PF12859">
    <property type="entry name" value="ANAPC1"/>
    <property type="match status" value="1"/>
</dbReference>
<sequence length="1574" mass="180593">MDHDQPFILQDLKLSPSIAELFQSNDLRKITKISIPNSNDFLIIIANILYWYKGDILSRKLKYDSNIINAFFINFIKTGLNKESLVVLLKDSANVYYIDGKSYTISFPFKIINGLEYPNGVILQREIEFTNINNINSDNNNSDITDNNNNNNYNVSFLTMLEPMSDFGTVISSTTSNISPFEKLIYFPKDKNSTIAITINDNNNEICFYNIKFLNRSGQLQNHHQQSQQQQQQQQDIRRNPSVSRKLSTVNNNKEIDDNIVEDETSIKLDKKRLVSHSDALSIDRMASYDFNNSNSLKSSETFSTSNPNSATFDSINLRKDSILTKIMTISSEEIKDLNQLKIQSLSFENKQTIIIQSSNFLKFFIWENDNRNSIKFIKSIDLSPNYSDFITLNDLPGFLLLISKNSNNLTVFNPFLSIELSIFKSSSSSSSSKIIKIYDYFNSNLIFQNNNTQEISKIKLNLTPKLNIVENCLNSFKYLSNSYSYHYIRIIWIYCFAIVKKDWDAFILTILSIILPISIDDSLIDNTNLISKLLQKIKPIQLKLIKDQFSLYQLAPNIVLTLHLIREDLKLNILNSRLINDFGLLLKQLTYWMNWNENWLNHYDESQKFKVNKLIKFSTPQLLNSPPNLLKSLNSLFENEIVPYLTFSQLSQESESIDEKITQRSYYVLRLFEAIISPDFNSEDVVNMMVEFNINSKELETYPIGVLIPLKESIMFCQENLQTINPNFDYNIYKLIDRKDLSKLVTDRREYIYQKNSNINHSNNIQIKDIHQIIHSINESEDPIAPLEHDRFQITKSIFNEDRRFYEISKILQTFQNQTVICNNLNTLSENDSLIKRKSLASLVALRTLTIPLGRSIMLYSSKIPLITEKFPIPKLVFTVQILPDNINVSYEKDSINSNCYQWGNFHNGVSAGLTISKDAKGISGSWIVFNKPANLNAQHGGFLLGLGLNGHLTNLEEWNIYNYLGPKHLYTSIGLLLGMSASLRGTMDVKLTKVLSVHVVALLPQGASDLIVSSQVQTAGLIGIGLLYLETQHRRMSEILLSQISGKISIDEKEVAEESYRLAAGISLGYVNLGKGDDLKGLNDTHVVDNLLSIAITMKDVQTEESFDKSMNGAILALSFIYLKTNNEIIAEKLKIPETDQLLDYFRPDVLLLRVLGKNLIMWNDIDNTQSWIESEIPSTLLKDYNYKDLNFHNVVAGLCLSMALKYASTGDLIARDSILYYYDRFTTILNNYSNSGSDSYNIKVLRNSLSQLQIVLALCLSLIMASTGDLEIFRRLRILHGEFKDQDETDNNLYGKFMAVNMALGFLFLAGGQFSFVTDSNFAIASLITSIYPIFPKIDNSIQPEVHLQALRHFWSMAVEPRCLIIRDVENLKPITTDVEIKFKDGTMKILQTPKLLPPLNLIKEIKLLNTDEYYNLSVNDLNLINENGFNIYVYKRNNLKIMKKSLELILNQLKLVDNDKINKIDNINNNGKFSTLTNLKVFDKFLQDDLNNLFSSINPLDSLNSDLIDKQIELNQMISTPKNIDDLWNLKLLFAFYDRILSNDDIYYLTLEFIDDLQNKLWIFARKLNI</sequence>
<name>A0A9P8PV72_9ASCO</name>
<evidence type="ECO:0000256" key="5">
    <source>
        <dbReference type="SAM" id="MobiDB-lite"/>
    </source>
</evidence>
<evidence type="ECO:0000256" key="2">
    <source>
        <dbReference type="ARBA" id="ARBA00022618"/>
    </source>
</evidence>
<organism evidence="7 8">
    <name type="scientific">Wickerhamomyces mucosus</name>
    <dbReference type="NCBI Taxonomy" id="1378264"/>
    <lineage>
        <taxon>Eukaryota</taxon>
        <taxon>Fungi</taxon>
        <taxon>Dikarya</taxon>
        <taxon>Ascomycota</taxon>
        <taxon>Saccharomycotina</taxon>
        <taxon>Saccharomycetes</taxon>
        <taxon>Phaffomycetales</taxon>
        <taxon>Wickerhamomycetaceae</taxon>
        <taxon>Wickerhamomyces</taxon>
    </lineage>
</organism>
<keyword evidence="3" id="KW-0498">Mitosis</keyword>
<reference evidence="7" key="1">
    <citation type="journal article" date="2021" name="Open Biol.">
        <title>Shared evolutionary footprints suggest mitochondrial oxidative damage underlies multiple complex I losses in fungi.</title>
        <authorList>
            <person name="Schikora-Tamarit M.A."/>
            <person name="Marcet-Houben M."/>
            <person name="Nosek J."/>
            <person name="Gabaldon T."/>
        </authorList>
    </citation>
    <scope>NUCLEOTIDE SEQUENCE</scope>
    <source>
        <strain evidence="7">CBS6341</strain>
    </source>
</reference>
<dbReference type="GO" id="GO:0070979">
    <property type="term" value="P:protein K11-linked ubiquitination"/>
    <property type="evidence" value="ECO:0007669"/>
    <property type="project" value="TreeGrafter"/>
</dbReference>
<keyword evidence="2" id="KW-0132">Cell division</keyword>
<dbReference type="InterPro" id="IPR024990">
    <property type="entry name" value="Apc1"/>
</dbReference>
<protein>
    <recommendedName>
        <fullName evidence="6">Anaphase-promoting complex subunit 1 N-terminal domain-containing protein</fullName>
    </recommendedName>
</protein>
<dbReference type="Proteomes" id="UP000769528">
    <property type="component" value="Unassembled WGS sequence"/>
</dbReference>
<feature type="region of interest" description="Disordered" evidence="5">
    <location>
        <begin position="219"/>
        <end position="245"/>
    </location>
</feature>
<keyword evidence="8" id="KW-1185">Reference proteome</keyword>
<dbReference type="InterPro" id="IPR049255">
    <property type="entry name" value="Apc1_N"/>
</dbReference>
<dbReference type="GO" id="GO:0031145">
    <property type="term" value="P:anaphase-promoting complex-dependent catabolic process"/>
    <property type="evidence" value="ECO:0007669"/>
    <property type="project" value="TreeGrafter"/>
</dbReference>
<dbReference type="GO" id="GO:0005680">
    <property type="term" value="C:anaphase-promoting complex"/>
    <property type="evidence" value="ECO:0007669"/>
    <property type="project" value="InterPro"/>
</dbReference>
<evidence type="ECO:0000256" key="4">
    <source>
        <dbReference type="ARBA" id="ARBA00023306"/>
    </source>
</evidence>
<dbReference type="Gene3D" id="1.25.10.10">
    <property type="entry name" value="Leucine-rich Repeat Variant"/>
    <property type="match status" value="1"/>
</dbReference>